<keyword evidence="3" id="KW-1185">Reference proteome</keyword>
<name>A0AA86V3C2_9EUKA</name>
<dbReference type="EMBL" id="CAXDID020000347">
    <property type="protein sequence ID" value="CAL6080588.1"/>
    <property type="molecule type" value="Genomic_DNA"/>
</dbReference>
<reference evidence="2 3" key="2">
    <citation type="submission" date="2024-07" db="EMBL/GenBank/DDBJ databases">
        <authorList>
            <person name="Akdeniz Z."/>
        </authorList>
    </citation>
    <scope>NUCLEOTIDE SEQUENCE [LARGE SCALE GENOMIC DNA]</scope>
</reference>
<dbReference type="EMBL" id="CATOUU010001153">
    <property type="protein sequence ID" value="CAI9974667.1"/>
    <property type="molecule type" value="Genomic_DNA"/>
</dbReference>
<organism evidence="1">
    <name type="scientific">Hexamita inflata</name>
    <dbReference type="NCBI Taxonomy" id="28002"/>
    <lineage>
        <taxon>Eukaryota</taxon>
        <taxon>Metamonada</taxon>
        <taxon>Diplomonadida</taxon>
        <taxon>Hexamitidae</taxon>
        <taxon>Hexamitinae</taxon>
        <taxon>Hexamita</taxon>
    </lineage>
</organism>
<dbReference type="Proteomes" id="UP001642409">
    <property type="component" value="Unassembled WGS sequence"/>
</dbReference>
<reference evidence="1" key="1">
    <citation type="submission" date="2023-06" db="EMBL/GenBank/DDBJ databases">
        <authorList>
            <person name="Kurt Z."/>
        </authorList>
    </citation>
    <scope>NUCLEOTIDE SEQUENCE</scope>
</reference>
<proteinExistence type="predicted"/>
<sequence>MKKFPSLNHIQITTKQVSYSDLITPKLAHCSTETNKNFNIFNIKPLNIKEKETLSVPTLQQVSTIIDETFEFDSNDLKQIFNQFIVNIDVDINLLECANQIRKSIKSVKINSQRLDELLLQVNAQSNSMHLLCSKQMSMIQNHKEYK</sequence>
<evidence type="ECO:0000313" key="1">
    <source>
        <dbReference type="EMBL" id="CAI9974667.1"/>
    </source>
</evidence>
<dbReference type="AlphaFoldDB" id="A0AA86V3C2"/>
<gene>
    <name evidence="2" type="ORF">HINF_LOCUS59938</name>
    <name evidence="1" type="ORF">HINF_LOCUS62312</name>
</gene>
<evidence type="ECO:0000313" key="3">
    <source>
        <dbReference type="Proteomes" id="UP001642409"/>
    </source>
</evidence>
<accession>A0AA86V3C2</accession>
<protein>
    <submittedName>
        <fullName evidence="2">Hypothetical_protein</fullName>
    </submittedName>
</protein>
<evidence type="ECO:0000313" key="2">
    <source>
        <dbReference type="EMBL" id="CAL6080588.1"/>
    </source>
</evidence>
<comment type="caution">
    <text evidence="1">The sequence shown here is derived from an EMBL/GenBank/DDBJ whole genome shotgun (WGS) entry which is preliminary data.</text>
</comment>